<reference evidence="3" key="1">
    <citation type="submission" date="2021-02" db="EMBL/GenBank/DDBJ databases">
        <authorList>
            <person name="Nowell W R."/>
        </authorList>
    </citation>
    <scope>NUCLEOTIDE SEQUENCE</scope>
</reference>
<organism evidence="3 4">
    <name type="scientific">Adineta steineri</name>
    <dbReference type="NCBI Taxonomy" id="433720"/>
    <lineage>
        <taxon>Eukaryota</taxon>
        <taxon>Metazoa</taxon>
        <taxon>Spiralia</taxon>
        <taxon>Gnathifera</taxon>
        <taxon>Rotifera</taxon>
        <taxon>Eurotatoria</taxon>
        <taxon>Bdelloidea</taxon>
        <taxon>Adinetida</taxon>
        <taxon>Adinetidae</taxon>
        <taxon>Adineta</taxon>
    </lineage>
</organism>
<comment type="caution">
    <text evidence="3">The sequence shown here is derived from an EMBL/GenBank/DDBJ whole genome shotgun (WGS) entry which is preliminary data.</text>
</comment>
<dbReference type="AlphaFoldDB" id="A0A820LCS3"/>
<protein>
    <recommendedName>
        <fullName evidence="2">Asparagine--tRNA ligase N-terminal domain-containing protein</fullName>
    </recommendedName>
</protein>
<evidence type="ECO:0000313" key="3">
    <source>
        <dbReference type="EMBL" id="CAF4355335.1"/>
    </source>
</evidence>
<dbReference type="Proteomes" id="UP000663844">
    <property type="component" value="Unassembled WGS sequence"/>
</dbReference>
<dbReference type="Pfam" id="PF20917">
    <property type="entry name" value="AsnRS_N"/>
    <property type="match status" value="1"/>
</dbReference>
<sequence length="81" mass="8661">MATSADAVAEEIGAVSIQGTTVYTSEKHGSDENGDGSEGKPFKTPLQAYRKHGDNATVYVDGKDEAKDKWELLSKAQSKKS</sequence>
<feature type="compositionally biased region" description="Basic and acidic residues" evidence="1">
    <location>
        <begin position="25"/>
        <end position="41"/>
    </location>
</feature>
<feature type="region of interest" description="Disordered" evidence="1">
    <location>
        <begin position="20"/>
        <end position="45"/>
    </location>
</feature>
<name>A0A820LCS3_9BILA</name>
<accession>A0A820LCS3</accession>
<dbReference type="Gene3D" id="3.30.1910.20">
    <property type="entry name" value="asparaginyl-tRNA synthetase, N-terminal domain"/>
    <property type="match status" value="1"/>
</dbReference>
<evidence type="ECO:0000256" key="1">
    <source>
        <dbReference type="SAM" id="MobiDB-lite"/>
    </source>
</evidence>
<dbReference type="InterPro" id="IPR048952">
    <property type="entry name" value="AsnRS_N"/>
</dbReference>
<proteinExistence type="predicted"/>
<feature type="domain" description="Asparagine--tRNA ligase N-terminal" evidence="2">
    <location>
        <begin position="37"/>
        <end position="80"/>
    </location>
</feature>
<gene>
    <name evidence="3" type="ORF">OXD698_LOCUS49003</name>
</gene>
<evidence type="ECO:0000259" key="2">
    <source>
        <dbReference type="Pfam" id="PF20917"/>
    </source>
</evidence>
<evidence type="ECO:0000313" key="4">
    <source>
        <dbReference type="Proteomes" id="UP000663844"/>
    </source>
</evidence>
<dbReference type="EMBL" id="CAJOAZ010021368">
    <property type="protein sequence ID" value="CAF4355335.1"/>
    <property type="molecule type" value="Genomic_DNA"/>
</dbReference>